<evidence type="ECO:0000256" key="1">
    <source>
        <dbReference type="SAM" id="MobiDB-lite"/>
    </source>
</evidence>
<reference evidence="3" key="1">
    <citation type="journal article" date="2019" name="Int. J. Syst. Evol. Microbiol.">
        <title>The Global Catalogue of Microorganisms (GCM) 10K type strain sequencing project: providing services to taxonomists for standard genome sequencing and annotation.</title>
        <authorList>
            <consortium name="The Broad Institute Genomics Platform"/>
            <consortium name="The Broad Institute Genome Sequencing Center for Infectious Disease"/>
            <person name="Wu L."/>
            <person name="Ma J."/>
        </authorList>
    </citation>
    <scope>NUCLEOTIDE SEQUENCE [LARGE SCALE GENOMIC DNA]</scope>
    <source>
        <strain evidence="3">JCM 6242</strain>
    </source>
</reference>
<feature type="region of interest" description="Disordered" evidence="1">
    <location>
        <begin position="1"/>
        <end position="25"/>
    </location>
</feature>
<proteinExistence type="predicted"/>
<keyword evidence="3" id="KW-1185">Reference proteome</keyword>
<evidence type="ECO:0000313" key="2">
    <source>
        <dbReference type="EMBL" id="GAA2913418.1"/>
    </source>
</evidence>
<accession>A0ABP6IXW5</accession>
<dbReference type="Proteomes" id="UP001500831">
    <property type="component" value="Unassembled WGS sequence"/>
</dbReference>
<gene>
    <name evidence="2" type="ORF">GCM10010517_80000</name>
</gene>
<dbReference type="EMBL" id="BAAAVI010000124">
    <property type="protein sequence ID" value="GAA2913418.1"/>
    <property type="molecule type" value="Genomic_DNA"/>
</dbReference>
<name>A0ABP6IXW5_9ACTN</name>
<evidence type="ECO:0000313" key="3">
    <source>
        <dbReference type="Proteomes" id="UP001500831"/>
    </source>
</evidence>
<protein>
    <submittedName>
        <fullName evidence="2">Uncharacterized protein</fullName>
    </submittedName>
</protein>
<organism evidence="2 3">
    <name type="scientific">Streptosporangium fragile</name>
    <dbReference type="NCBI Taxonomy" id="46186"/>
    <lineage>
        <taxon>Bacteria</taxon>
        <taxon>Bacillati</taxon>
        <taxon>Actinomycetota</taxon>
        <taxon>Actinomycetes</taxon>
        <taxon>Streptosporangiales</taxon>
        <taxon>Streptosporangiaceae</taxon>
        <taxon>Streptosporangium</taxon>
    </lineage>
</organism>
<feature type="region of interest" description="Disordered" evidence="1">
    <location>
        <begin position="46"/>
        <end position="90"/>
    </location>
</feature>
<sequence length="90" mass="8942">MDLGAGAGGIRAPAGGVAERGERGTGERMIMIGAGLLLGRRWAGTPSVARPASGATAGEEKIPARPGPGGERAQPDGAGVPGDTRRADRR</sequence>
<comment type="caution">
    <text evidence="2">The sequence shown here is derived from an EMBL/GenBank/DDBJ whole genome shotgun (WGS) entry which is preliminary data.</text>
</comment>